<dbReference type="OrthoDB" id="3683061at2"/>
<organism evidence="1 2">
    <name type="scientific">Saccharopolyspora flava</name>
    <dbReference type="NCBI Taxonomy" id="95161"/>
    <lineage>
        <taxon>Bacteria</taxon>
        <taxon>Bacillati</taxon>
        <taxon>Actinomycetota</taxon>
        <taxon>Actinomycetes</taxon>
        <taxon>Pseudonocardiales</taxon>
        <taxon>Pseudonocardiaceae</taxon>
        <taxon>Saccharopolyspora</taxon>
    </lineage>
</organism>
<dbReference type="EMBL" id="FOZX01000002">
    <property type="protein sequence ID" value="SFS56348.1"/>
    <property type="molecule type" value="Genomic_DNA"/>
</dbReference>
<accession>A0A1I6QVP3</accession>
<reference evidence="2" key="1">
    <citation type="submission" date="2016-10" db="EMBL/GenBank/DDBJ databases">
        <authorList>
            <person name="Varghese N."/>
            <person name="Submissions S."/>
        </authorList>
    </citation>
    <scope>NUCLEOTIDE SEQUENCE [LARGE SCALE GENOMIC DNA]</scope>
    <source>
        <strain evidence="2">DSM 44771</strain>
    </source>
</reference>
<sequence>MHRGLKPLLAVAAAGLAAGCASPNQPQVTFYSHGDSVAVDAAQYCDPTGDQCSPPNQEAVGELRMANRDPLQISVPAEVSQAPWQVVFLYQGLDGKQLDGRSPVFTPNSRHAYTLQLPPDGARIEHVEVQQFSAVLTQGADGGVDFGIGGSWVLDVKQ</sequence>
<evidence type="ECO:0000313" key="1">
    <source>
        <dbReference type="EMBL" id="SFS56348.1"/>
    </source>
</evidence>
<dbReference type="AlphaFoldDB" id="A0A1I6QVP3"/>
<proteinExistence type="predicted"/>
<protein>
    <recommendedName>
        <fullName evidence="3">DUF2771 domain-containing protein</fullName>
    </recommendedName>
</protein>
<keyword evidence="2" id="KW-1185">Reference proteome</keyword>
<dbReference type="Proteomes" id="UP000198852">
    <property type="component" value="Unassembled WGS sequence"/>
</dbReference>
<evidence type="ECO:0008006" key="3">
    <source>
        <dbReference type="Google" id="ProtNLM"/>
    </source>
</evidence>
<evidence type="ECO:0000313" key="2">
    <source>
        <dbReference type="Proteomes" id="UP000198852"/>
    </source>
</evidence>
<dbReference type="InterPro" id="IPR024495">
    <property type="entry name" value="DUF2771"/>
</dbReference>
<dbReference type="PROSITE" id="PS51257">
    <property type="entry name" value="PROKAR_LIPOPROTEIN"/>
    <property type="match status" value="1"/>
</dbReference>
<dbReference type="RefSeq" id="WP_093415424.1">
    <property type="nucleotide sequence ID" value="NZ_FOZX01000002.1"/>
</dbReference>
<dbReference type="STRING" id="95161.SAMN05660874_01924"/>
<gene>
    <name evidence="1" type="ORF">SAMN05660874_01924</name>
</gene>
<name>A0A1I6QVP3_9PSEU</name>
<dbReference type="Pfam" id="PF10969">
    <property type="entry name" value="DUF2771"/>
    <property type="match status" value="1"/>
</dbReference>